<sequence>MGCLTLPLQITNGEIAREKNIKEGIDAFLSLLIASPQDGCVAERDFGFIFNNLRFEILNESEGVIYDSMQDEESSDVHTTELYEKKISGSSKNLNTFAAELKESIRKYEKRLQNPTVSMTYIREERLIYVTVKGIIAVSGEKYQYTTTIRIWN</sequence>
<proteinExistence type="predicted"/>
<reference evidence="1" key="2">
    <citation type="submission" date="2021-04" db="EMBL/GenBank/DDBJ databases">
        <authorList>
            <person name="Gilroy R."/>
        </authorList>
    </citation>
    <scope>NUCLEOTIDE SEQUENCE</scope>
    <source>
        <strain evidence="1">ChiHjej9B8-1298</strain>
    </source>
</reference>
<evidence type="ECO:0000313" key="2">
    <source>
        <dbReference type="Proteomes" id="UP000824028"/>
    </source>
</evidence>
<organism evidence="1 2">
    <name type="scientific">Candidatus Bacteroides merdigallinarum</name>
    <dbReference type="NCBI Taxonomy" id="2838473"/>
    <lineage>
        <taxon>Bacteria</taxon>
        <taxon>Pseudomonadati</taxon>
        <taxon>Bacteroidota</taxon>
        <taxon>Bacteroidia</taxon>
        <taxon>Bacteroidales</taxon>
        <taxon>Bacteroidaceae</taxon>
        <taxon>Bacteroides</taxon>
    </lineage>
</organism>
<dbReference type="AlphaFoldDB" id="A0A9D2E9T1"/>
<dbReference type="Proteomes" id="UP000824028">
    <property type="component" value="Unassembled WGS sequence"/>
</dbReference>
<protein>
    <submittedName>
        <fullName evidence="1">Uncharacterized protein</fullName>
    </submittedName>
</protein>
<accession>A0A9D2E9T1</accession>
<evidence type="ECO:0000313" key="1">
    <source>
        <dbReference type="EMBL" id="HIZ33462.1"/>
    </source>
</evidence>
<dbReference type="EMBL" id="DXBX01000062">
    <property type="protein sequence ID" value="HIZ33462.1"/>
    <property type="molecule type" value="Genomic_DNA"/>
</dbReference>
<reference evidence="1" key="1">
    <citation type="journal article" date="2021" name="PeerJ">
        <title>Extensive microbial diversity within the chicken gut microbiome revealed by metagenomics and culture.</title>
        <authorList>
            <person name="Gilroy R."/>
            <person name="Ravi A."/>
            <person name="Getino M."/>
            <person name="Pursley I."/>
            <person name="Horton D.L."/>
            <person name="Alikhan N.F."/>
            <person name="Baker D."/>
            <person name="Gharbi K."/>
            <person name="Hall N."/>
            <person name="Watson M."/>
            <person name="Adriaenssens E.M."/>
            <person name="Foster-Nyarko E."/>
            <person name="Jarju S."/>
            <person name="Secka A."/>
            <person name="Antonio M."/>
            <person name="Oren A."/>
            <person name="Chaudhuri R.R."/>
            <person name="La Ragione R."/>
            <person name="Hildebrand F."/>
            <person name="Pallen M.J."/>
        </authorList>
    </citation>
    <scope>NUCLEOTIDE SEQUENCE</scope>
    <source>
        <strain evidence="1">ChiHjej9B8-1298</strain>
    </source>
</reference>
<name>A0A9D2E9T1_9BACE</name>
<gene>
    <name evidence="1" type="ORF">H9814_08000</name>
</gene>
<comment type="caution">
    <text evidence="1">The sequence shown here is derived from an EMBL/GenBank/DDBJ whole genome shotgun (WGS) entry which is preliminary data.</text>
</comment>